<evidence type="ECO:0000256" key="2">
    <source>
        <dbReference type="ARBA" id="ARBA00005013"/>
    </source>
</evidence>
<dbReference type="AlphaFoldDB" id="A0A5J6MHE1"/>
<evidence type="ECO:0000313" key="8">
    <source>
        <dbReference type="EMBL" id="QEX15700.1"/>
    </source>
</evidence>
<accession>A0A5J6MHE1</accession>
<feature type="domain" description="Dihydroneopterin aldolase/epimerase" evidence="7">
    <location>
        <begin position="30"/>
        <end position="139"/>
    </location>
</feature>
<dbReference type="Gene3D" id="3.30.1130.10">
    <property type="match status" value="1"/>
</dbReference>
<dbReference type="PANTHER" id="PTHR42844">
    <property type="entry name" value="DIHYDRONEOPTERIN ALDOLASE 1-RELATED"/>
    <property type="match status" value="1"/>
</dbReference>
<reference evidence="8 9" key="1">
    <citation type="submission" date="2019-08" db="EMBL/GenBank/DDBJ databases">
        <title>Hyperibacter terrae gen. nov., sp. nov. and Hyperibacter viscosus sp. nov., two new members in the family Rhodospirillaceae isolated from the rhizosphere of Hypericum perforatum.</title>
        <authorList>
            <person name="Noviana Z."/>
        </authorList>
    </citation>
    <scope>NUCLEOTIDE SEQUENCE [LARGE SCALE GENOMIC DNA]</scope>
    <source>
        <strain evidence="8 9">R5913</strain>
    </source>
</reference>
<evidence type="ECO:0000256" key="5">
    <source>
        <dbReference type="ARBA" id="ARBA00023239"/>
    </source>
</evidence>
<dbReference type="NCBIfam" id="TIGR00525">
    <property type="entry name" value="folB"/>
    <property type="match status" value="1"/>
</dbReference>
<keyword evidence="4 6" id="KW-0289">Folate biosynthesis</keyword>
<name>A0A5J6MHE1_9PROT</name>
<evidence type="ECO:0000259" key="7">
    <source>
        <dbReference type="SMART" id="SM00905"/>
    </source>
</evidence>
<dbReference type="NCBIfam" id="TIGR00526">
    <property type="entry name" value="folB_dom"/>
    <property type="match status" value="1"/>
</dbReference>
<comment type="similarity">
    <text evidence="3 6">Belongs to the DHNA family.</text>
</comment>
<dbReference type="InterPro" id="IPR006157">
    <property type="entry name" value="FolB_dom"/>
</dbReference>
<dbReference type="InterPro" id="IPR006156">
    <property type="entry name" value="Dihydroneopterin_aldolase"/>
</dbReference>
<comment type="function">
    <text evidence="6">Catalyzes the conversion of 7,8-dihydroneopterin to 6-hydroxymethyl-7,8-dihydropterin.</text>
</comment>
<dbReference type="KEGG" id="htq:FRZ44_09870"/>
<evidence type="ECO:0000256" key="4">
    <source>
        <dbReference type="ARBA" id="ARBA00022909"/>
    </source>
</evidence>
<dbReference type="EC" id="4.1.2.25" evidence="6"/>
<dbReference type="RefSeq" id="WP_191908422.1">
    <property type="nucleotide sequence ID" value="NZ_CP042906.1"/>
</dbReference>
<dbReference type="EMBL" id="CP042906">
    <property type="protein sequence ID" value="QEX15700.1"/>
    <property type="molecule type" value="Genomic_DNA"/>
</dbReference>
<dbReference type="PANTHER" id="PTHR42844:SF1">
    <property type="entry name" value="DIHYDRONEOPTERIN ALDOLASE 1-RELATED"/>
    <property type="match status" value="1"/>
</dbReference>
<keyword evidence="9" id="KW-1185">Reference proteome</keyword>
<evidence type="ECO:0000313" key="9">
    <source>
        <dbReference type="Proteomes" id="UP000326202"/>
    </source>
</evidence>
<gene>
    <name evidence="8" type="ORF">FRZ44_09870</name>
</gene>
<comment type="pathway">
    <text evidence="2 6">Cofactor biosynthesis; tetrahydrofolate biosynthesis; 2-amino-4-hydroxy-6-hydroxymethyl-7,8-dihydropteridine diphosphate from 7,8-dihydroneopterin triphosphate: step 3/4.</text>
</comment>
<dbReference type="SMART" id="SM00905">
    <property type="entry name" value="FolB"/>
    <property type="match status" value="1"/>
</dbReference>
<evidence type="ECO:0000256" key="6">
    <source>
        <dbReference type="RuleBase" id="RU362079"/>
    </source>
</evidence>
<dbReference type="GO" id="GO:0004150">
    <property type="term" value="F:dihydroneopterin aldolase activity"/>
    <property type="evidence" value="ECO:0007669"/>
    <property type="project" value="UniProtKB-UniRule"/>
</dbReference>
<comment type="catalytic activity">
    <reaction evidence="1 6">
        <text>7,8-dihydroneopterin = 6-hydroxymethyl-7,8-dihydropterin + glycolaldehyde</text>
        <dbReference type="Rhea" id="RHEA:10540"/>
        <dbReference type="ChEBI" id="CHEBI:17001"/>
        <dbReference type="ChEBI" id="CHEBI:17071"/>
        <dbReference type="ChEBI" id="CHEBI:44841"/>
        <dbReference type="EC" id="4.1.2.25"/>
    </reaction>
</comment>
<proteinExistence type="inferred from homology"/>
<sequence>MAITKPKSATTKKVVSAFPARRSEPVPMRLFIRDLVLSARIGVHQHERVANQRIRLNLELEVEADGPINDELENTVCYGELMTGIRHVVGNGHVNLVETLCERIADMCFADRRVLNAKVRIEKLDVFPEALSVGIEVERRRPGH</sequence>
<dbReference type="GO" id="GO:0046656">
    <property type="term" value="P:folic acid biosynthetic process"/>
    <property type="evidence" value="ECO:0007669"/>
    <property type="project" value="UniProtKB-UniRule"/>
</dbReference>
<protein>
    <recommendedName>
        <fullName evidence="6">7,8-dihydroneopterin aldolase</fullName>
        <ecNumber evidence="6">4.1.2.25</ecNumber>
    </recommendedName>
</protein>
<dbReference type="SUPFAM" id="SSF55620">
    <property type="entry name" value="Tetrahydrobiopterin biosynthesis enzymes-like"/>
    <property type="match status" value="1"/>
</dbReference>
<dbReference type="UniPathway" id="UPA00077">
    <property type="reaction ID" value="UER00154"/>
</dbReference>
<dbReference type="Proteomes" id="UP000326202">
    <property type="component" value="Chromosome"/>
</dbReference>
<dbReference type="GO" id="GO:0005737">
    <property type="term" value="C:cytoplasm"/>
    <property type="evidence" value="ECO:0007669"/>
    <property type="project" value="TreeGrafter"/>
</dbReference>
<evidence type="ECO:0000256" key="3">
    <source>
        <dbReference type="ARBA" id="ARBA00005708"/>
    </source>
</evidence>
<dbReference type="InterPro" id="IPR043133">
    <property type="entry name" value="GTP-CH-I_C/QueF"/>
</dbReference>
<dbReference type="Pfam" id="PF02152">
    <property type="entry name" value="FolB"/>
    <property type="match status" value="1"/>
</dbReference>
<keyword evidence="5 6" id="KW-0456">Lyase</keyword>
<organism evidence="8 9">
    <name type="scientific">Hypericibacter terrae</name>
    <dbReference type="NCBI Taxonomy" id="2602015"/>
    <lineage>
        <taxon>Bacteria</taxon>
        <taxon>Pseudomonadati</taxon>
        <taxon>Pseudomonadota</taxon>
        <taxon>Alphaproteobacteria</taxon>
        <taxon>Rhodospirillales</taxon>
        <taxon>Dongiaceae</taxon>
        <taxon>Hypericibacter</taxon>
    </lineage>
</organism>
<evidence type="ECO:0000256" key="1">
    <source>
        <dbReference type="ARBA" id="ARBA00001353"/>
    </source>
</evidence>
<dbReference type="GO" id="GO:0046654">
    <property type="term" value="P:tetrahydrofolate biosynthetic process"/>
    <property type="evidence" value="ECO:0007669"/>
    <property type="project" value="UniProtKB-UniRule"/>
</dbReference>